<keyword evidence="2" id="KW-1185">Reference proteome</keyword>
<dbReference type="Proteomes" id="UP001596002">
    <property type="component" value="Unassembled WGS sequence"/>
</dbReference>
<proteinExistence type="predicted"/>
<sequence>MQLVVLCTVCNEPWFVPSEFESIMLESHGMICKTCSQYSGFPHRLKEDIKKAAAESSLRKSSEL</sequence>
<comment type="caution">
    <text evidence="1">The sequence shown here is derived from an EMBL/GenBank/DDBJ whole genome shotgun (WGS) entry which is preliminary data.</text>
</comment>
<dbReference type="RefSeq" id="WP_380026267.1">
    <property type="nucleotide sequence ID" value="NZ_JBHSHC010000099.1"/>
</dbReference>
<name>A0ABV9Q3F9_9BACL</name>
<organism evidence="1 2">
    <name type="scientific">Effusibacillus consociatus</name>
    <dbReference type="NCBI Taxonomy" id="1117041"/>
    <lineage>
        <taxon>Bacteria</taxon>
        <taxon>Bacillati</taxon>
        <taxon>Bacillota</taxon>
        <taxon>Bacilli</taxon>
        <taxon>Bacillales</taxon>
        <taxon>Alicyclobacillaceae</taxon>
        <taxon>Effusibacillus</taxon>
    </lineage>
</organism>
<reference evidence="2" key="1">
    <citation type="journal article" date="2019" name="Int. J. Syst. Evol. Microbiol.">
        <title>The Global Catalogue of Microorganisms (GCM) 10K type strain sequencing project: providing services to taxonomists for standard genome sequencing and annotation.</title>
        <authorList>
            <consortium name="The Broad Institute Genomics Platform"/>
            <consortium name="The Broad Institute Genome Sequencing Center for Infectious Disease"/>
            <person name="Wu L."/>
            <person name="Ma J."/>
        </authorList>
    </citation>
    <scope>NUCLEOTIDE SEQUENCE [LARGE SCALE GENOMIC DNA]</scope>
    <source>
        <strain evidence="2">WYCCWR 12678</strain>
    </source>
</reference>
<protein>
    <submittedName>
        <fullName evidence="1">Uncharacterized protein</fullName>
    </submittedName>
</protein>
<accession>A0ABV9Q3F9</accession>
<evidence type="ECO:0000313" key="1">
    <source>
        <dbReference type="EMBL" id="MFC4768313.1"/>
    </source>
</evidence>
<evidence type="ECO:0000313" key="2">
    <source>
        <dbReference type="Proteomes" id="UP001596002"/>
    </source>
</evidence>
<gene>
    <name evidence="1" type="ORF">ACFO8Q_13245</name>
</gene>
<dbReference type="EMBL" id="JBHSHC010000099">
    <property type="protein sequence ID" value="MFC4768313.1"/>
    <property type="molecule type" value="Genomic_DNA"/>
</dbReference>